<evidence type="ECO:0000256" key="1">
    <source>
        <dbReference type="ARBA" id="ARBA00022917"/>
    </source>
</evidence>
<accession>A0A921RDY7</accession>
<gene>
    <name evidence="2" type="ORF">BDA96_03G132900</name>
</gene>
<reference evidence="2" key="1">
    <citation type="journal article" date="2019" name="BMC Genomics">
        <title>A new reference genome for Sorghum bicolor reveals high levels of sequence similarity between sweet and grain genotypes: implications for the genetics of sugar metabolism.</title>
        <authorList>
            <person name="Cooper E.A."/>
            <person name="Brenton Z.W."/>
            <person name="Flinn B.S."/>
            <person name="Jenkins J."/>
            <person name="Shu S."/>
            <person name="Flowers D."/>
            <person name="Luo F."/>
            <person name="Wang Y."/>
            <person name="Xia P."/>
            <person name="Barry K."/>
            <person name="Daum C."/>
            <person name="Lipzen A."/>
            <person name="Yoshinaga Y."/>
            <person name="Schmutz J."/>
            <person name="Saski C."/>
            <person name="Vermerris W."/>
            <person name="Kresovich S."/>
        </authorList>
    </citation>
    <scope>NUCLEOTIDE SEQUENCE</scope>
</reference>
<dbReference type="PANTHER" id="PTHR43097:SF12">
    <property type="entry name" value="GLUTAMATE--TRNA LIGASE"/>
    <property type="match status" value="1"/>
</dbReference>
<protein>
    <submittedName>
        <fullName evidence="2">Uncharacterized protein</fullName>
    </submittedName>
</protein>
<dbReference type="AlphaFoldDB" id="A0A921RDY7"/>
<proteinExistence type="predicted"/>
<dbReference type="InterPro" id="IPR050132">
    <property type="entry name" value="Gln/Glu-tRNA_Ligase"/>
</dbReference>
<comment type="caution">
    <text evidence="2">The sequence shown here is derived from an EMBL/GenBank/DDBJ whole genome shotgun (WGS) entry which is preliminary data.</text>
</comment>
<reference evidence="2" key="2">
    <citation type="submission" date="2020-10" db="EMBL/GenBank/DDBJ databases">
        <authorList>
            <person name="Cooper E.A."/>
            <person name="Brenton Z.W."/>
            <person name="Flinn B.S."/>
            <person name="Jenkins J."/>
            <person name="Shu S."/>
            <person name="Flowers D."/>
            <person name="Luo F."/>
            <person name="Wang Y."/>
            <person name="Xia P."/>
            <person name="Barry K."/>
            <person name="Daum C."/>
            <person name="Lipzen A."/>
            <person name="Yoshinaga Y."/>
            <person name="Schmutz J."/>
            <person name="Saski C."/>
            <person name="Vermerris W."/>
            <person name="Kresovich S."/>
        </authorList>
    </citation>
    <scope>NUCLEOTIDE SEQUENCE</scope>
</reference>
<dbReference type="EMBL" id="CM027682">
    <property type="protein sequence ID" value="KAG0537255.1"/>
    <property type="molecule type" value="Genomic_DNA"/>
</dbReference>
<dbReference type="GO" id="GO:0006412">
    <property type="term" value="P:translation"/>
    <property type="evidence" value="ECO:0007669"/>
    <property type="project" value="UniProtKB-KW"/>
</dbReference>
<evidence type="ECO:0000313" key="3">
    <source>
        <dbReference type="Proteomes" id="UP000807115"/>
    </source>
</evidence>
<dbReference type="PANTHER" id="PTHR43097">
    <property type="entry name" value="GLUTAMINE-TRNA LIGASE"/>
    <property type="match status" value="1"/>
</dbReference>
<keyword evidence="1" id="KW-0648">Protein biosynthesis</keyword>
<name>A0A921RDY7_SORBI</name>
<sequence>MVRRGLKIEALTQFILEQWDKLWTINKKMIDPVCARHTALLKDQHVLLSLTNGPEEPSFESYQDIRNTRVLETRIQPSQTEFG</sequence>
<evidence type="ECO:0000313" key="2">
    <source>
        <dbReference type="EMBL" id="KAG0537255.1"/>
    </source>
</evidence>
<dbReference type="Proteomes" id="UP000807115">
    <property type="component" value="Chromosome 3"/>
</dbReference>
<organism evidence="2 3">
    <name type="scientific">Sorghum bicolor</name>
    <name type="common">Sorghum</name>
    <name type="synonym">Sorghum vulgare</name>
    <dbReference type="NCBI Taxonomy" id="4558"/>
    <lineage>
        <taxon>Eukaryota</taxon>
        <taxon>Viridiplantae</taxon>
        <taxon>Streptophyta</taxon>
        <taxon>Embryophyta</taxon>
        <taxon>Tracheophyta</taxon>
        <taxon>Spermatophyta</taxon>
        <taxon>Magnoliopsida</taxon>
        <taxon>Liliopsida</taxon>
        <taxon>Poales</taxon>
        <taxon>Poaceae</taxon>
        <taxon>PACMAD clade</taxon>
        <taxon>Panicoideae</taxon>
        <taxon>Andropogonodae</taxon>
        <taxon>Andropogoneae</taxon>
        <taxon>Sorghinae</taxon>
        <taxon>Sorghum</taxon>
    </lineage>
</organism>